<evidence type="ECO:0000313" key="4">
    <source>
        <dbReference type="Proteomes" id="UP000219636"/>
    </source>
</evidence>
<dbReference type="PANTHER" id="PTHR46797:SF1">
    <property type="entry name" value="METHYLPHOSPHONATE SYNTHASE"/>
    <property type="match status" value="1"/>
</dbReference>
<sequence length="142" mass="16073">MKKEQMSDDFGKMLKKLREERGLSLGRLAGLTGISASYLSRLERSQKKSPGFPKLMVLAEALNVEPWTLVGSSLSWDKGETTDLKELLFNHQIQHNGEILSAETKEILLEILEAILNADWSKESLLQELYEIGELINELKET</sequence>
<gene>
    <name evidence="3" type="ORF">SAMN05880501_11756</name>
</gene>
<dbReference type="InterPro" id="IPR001387">
    <property type="entry name" value="Cro/C1-type_HTH"/>
</dbReference>
<evidence type="ECO:0000256" key="1">
    <source>
        <dbReference type="ARBA" id="ARBA00023125"/>
    </source>
</evidence>
<dbReference type="SUPFAM" id="SSF47413">
    <property type="entry name" value="lambda repressor-like DNA-binding domains"/>
    <property type="match status" value="1"/>
</dbReference>
<feature type="domain" description="HTH cro/C1-type" evidence="2">
    <location>
        <begin position="14"/>
        <end position="70"/>
    </location>
</feature>
<evidence type="ECO:0000259" key="2">
    <source>
        <dbReference type="PROSITE" id="PS50943"/>
    </source>
</evidence>
<dbReference type="GO" id="GO:0003677">
    <property type="term" value="F:DNA binding"/>
    <property type="evidence" value="ECO:0007669"/>
    <property type="project" value="UniProtKB-KW"/>
</dbReference>
<keyword evidence="1" id="KW-0238">DNA-binding</keyword>
<protein>
    <submittedName>
        <fullName evidence="3">Helix-turn-helix protein</fullName>
    </submittedName>
</protein>
<dbReference type="EMBL" id="OBMQ01000017">
    <property type="protein sequence ID" value="SOC24560.1"/>
    <property type="molecule type" value="Genomic_DNA"/>
</dbReference>
<dbReference type="RefSeq" id="WP_097075081.1">
    <property type="nucleotide sequence ID" value="NZ_OBMQ01000017.1"/>
</dbReference>
<dbReference type="PANTHER" id="PTHR46797">
    <property type="entry name" value="HTH-TYPE TRANSCRIPTIONAL REGULATOR"/>
    <property type="match status" value="1"/>
</dbReference>
<dbReference type="GO" id="GO:0005829">
    <property type="term" value="C:cytosol"/>
    <property type="evidence" value="ECO:0007669"/>
    <property type="project" value="TreeGrafter"/>
</dbReference>
<dbReference type="Pfam" id="PF01381">
    <property type="entry name" value="HTH_3"/>
    <property type="match status" value="1"/>
</dbReference>
<proteinExistence type="predicted"/>
<dbReference type="Proteomes" id="UP000219636">
    <property type="component" value="Unassembled WGS sequence"/>
</dbReference>
<dbReference type="InterPro" id="IPR010982">
    <property type="entry name" value="Lambda_DNA-bd_dom_sf"/>
</dbReference>
<dbReference type="PROSITE" id="PS50943">
    <property type="entry name" value="HTH_CROC1"/>
    <property type="match status" value="1"/>
</dbReference>
<evidence type="ECO:0000313" key="3">
    <source>
        <dbReference type="EMBL" id="SOC24560.1"/>
    </source>
</evidence>
<dbReference type="SMART" id="SM00530">
    <property type="entry name" value="HTH_XRE"/>
    <property type="match status" value="1"/>
</dbReference>
<dbReference type="CDD" id="cd00093">
    <property type="entry name" value="HTH_XRE"/>
    <property type="match status" value="1"/>
</dbReference>
<accession>A0A285TNX7</accession>
<dbReference type="Gene3D" id="1.10.260.40">
    <property type="entry name" value="lambda repressor-like DNA-binding domains"/>
    <property type="match status" value="1"/>
</dbReference>
<dbReference type="GO" id="GO:0003700">
    <property type="term" value="F:DNA-binding transcription factor activity"/>
    <property type="evidence" value="ECO:0007669"/>
    <property type="project" value="TreeGrafter"/>
</dbReference>
<organism evidence="3 4">
    <name type="scientific">Ureibacillus xyleni</name>
    <dbReference type="NCBI Taxonomy" id="614648"/>
    <lineage>
        <taxon>Bacteria</taxon>
        <taxon>Bacillati</taxon>
        <taxon>Bacillota</taxon>
        <taxon>Bacilli</taxon>
        <taxon>Bacillales</taxon>
        <taxon>Caryophanaceae</taxon>
        <taxon>Ureibacillus</taxon>
    </lineage>
</organism>
<reference evidence="4" key="1">
    <citation type="submission" date="2017-08" db="EMBL/GenBank/DDBJ databases">
        <authorList>
            <person name="Varghese N."/>
            <person name="Submissions S."/>
        </authorList>
    </citation>
    <scope>NUCLEOTIDE SEQUENCE [LARGE SCALE GENOMIC DNA]</scope>
    <source>
        <strain evidence="4">JC22</strain>
    </source>
</reference>
<name>A0A285TNX7_9BACL</name>
<dbReference type="InterPro" id="IPR050807">
    <property type="entry name" value="TransReg_Diox_bact_type"/>
</dbReference>
<dbReference type="OrthoDB" id="2615321at2"/>
<keyword evidence="4" id="KW-1185">Reference proteome</keyword>
<dbReference type="AlphaFoldDB" id="A0A285TNX7"/>